<evidence type="ECO:0000313" key="1">
    <source>
        <dbReference type="EMBL" id="JAH25911.1"/>
    </source>
</evidence>
<organism evidence="1">
    <name type="scientific">Anguilla anguilla</name>
    <name type="common">European freshwater eel</name>
    <name type="synonym">Muraena anguilla</name>
    <dbReference type="NCBI Taxonomy" id="7936"/>
    <lineage>
        <taxon>Eukaryota</taxon>
        <taxon>Metazoa</taxon>
        <taxon>Chordata</taxon>
        <taxon>Craniata</taxon>
        <taxon>Vertebrata</taxon>
        <taxon>Euteleostomi</taxon>
        <taxon>Actinopterygii</taxon>
        <taxon>Neopterygii</taxon>
        <taxon>Teleostei</taxon>
        <taxon>Anguilliformes</taxon>
        <taxon>Anguillidae</taxon>
        <taxon>Anguilla</taxon>
    </lineage>
</organism>
<dbReference type="EMBL" id="GBXM01082666">
    <property type="protein sequence ID" value="JAH25911.1"/>
    <property type="molecule type" value="Transcribed_RNA"/>
</dbReference>
<sequence>MGISHSGTPVEMKKLMK</sequence>
<accession>A0A0E9R9U0</accession>
<reference evidence="1" key="1">
    <citation type="submission" date="2014-11" db="EMBL/GenBank/DDBJ databases">
        <authorList>
            <person name="Amaro Gonzalez C."/>
        </authorList>
    </citation>
    <scope>NUCLEOTIDE SEQUENCE</scope>
</reference>
<proteinExistence type="predicted"/>
<dbReference type="AlphaFoldDB" id="A0A0E9R9U0"/>
<reference evidence="1" key="2">
    <citation type="journal article" date="2015" name="Fish Shellfish Immunol.">
        <title>Early steps in the European eel (Anguilla anguilla)-Vibrio vulnificus interaction in the gills: Role of the RtxA13 toxin.</title>
        <authorList>
            <person name="Callol A."/>
            <person name="Pajuelo D."/>
            <person name="Ebbesson L."/>
            <person name="Teles M."/>
            <person name="MacKenzie S."/>
            <person name="Amaro C."/>
        </authorList>
    </citation>
    <scope>NUCLEOTIDE SEQUENCE</scope>
</reference>
<protein>
    <submittedName>
        <fullName evidence="1">Uncharacterized protein</fullName>
    </submittedName>
</protein>
<name>A0A0E9R9U0_ANGAN</name>